<keyword evidence="5" id="KW-0249">Electron transport</keyword>
<proteinExistence type="inferred from homology"/>
<gene>
    <name evidence="11" type="ORF">ACFQE6_09325</name>
</gene>
<evidence type="ECO:0000256" key="9">
    <source>
        <dbReference type="SAM" id="MobiDB-lite"/>
    </source>
</evidence>
<dbReference type="Pfam" id="PF00111">
    <property type="entry name" value="Fer2"/>
    <property type="match status" value="1"/>
</dbReference>
<comment type="similarity">
    <text evidence="1">Belongs to the 2Fe2S plant-type ferredoxin family.</text>
</comment>
<evidence type="ECO:0000313" key="12">
    <source>
        <dbReference type="Proteomes" id="UP001596383"/>
    </source>
</evidence>
<keyword evidence="3" id="KW-0001">2Fe-2S</keyword>
<dbReference type="RefSeq" id="WP_273738226.1">
    <property type="nucleotide sequence ID" value="NZ_JAQIVI010000132.1"/>
</dbReference>
<keyword evidence="12" id="KW-1185">Reference proteome</keyword>
<sequence length="153" mass="16535">MDIELPAVGPGVEENTDTAEDSPPAELEYLNYRAVVKNGWSVEDHDLFEKAAAAELSERDHGTVEIDRNETLLRSAEANDLKWGSQCRSGTCNVCTAVLKSGEAKMDMNLALSDEEVEVRDLRLTCVAKPNSDTLQIVFNAAPEANGNPGSGL</sequence>
<dbReference type="EMBL" id="JBHSWV010000132">
    <property type="protein sequence ID" value="MFC6765189.1"/>
    <property type="molecule type" value="Genomic_DNA"/>
</dbReference>
<dbReference type="Gene3D" id="3.10.20.30">
    <property type="match status" value="1"/>
</dbReference>
<evidence type="ECO:0000256" key="3">
    <source>
        <dbReference type="ARBA" id="ARBA00022714"/>
    </source>
</evidence>
<keyword evidence="6" id="KW-0408">Iron</keyword>
<protein>
    <submittedName>
        <fullName evidence="11">2Fe-2S iron-sulfur cluster-binding protein</fullName>
    </submittedName>
</protein>
<evidence type="ECO:0000256" key="7">
    <source>
        <dbReference type="ARBA" id="ARBA00023014"/>
    </source>
</evidence>
<dbReference type="InterPro" id="IPR001041">
    <property type="entry name" value="2Fe-2S_ferredoxin-type"/>
</dbReference>
<dbReference type="CDD" id="cd00207">
    <property type="entry name" value="fer2"/>
    <property type="match status" value="1"/>
</dbReference>
<keyword evidence="2" id="KW-0813">Transport</keyword>
<reference evidence="11 12" key="1">
    <citation type="journal article" date="2019" name="Int. J. Syst. Evol. Microbiol.">
        <title>The Global Catalogue of Microorganisms (GCM) 10K type strain sequencing project: providing services to taxonomists for standard genome sequencing and annotation.</title>
        <authorList>
            <consortium name="The Broad Institute Genomics Platform"/>
            <consortium name="The Broad Institute Genome Sequencing Center for Infectious Disease"/>
            <person name="Wu L."/>
            <person name="Ma J."/>
        </authorList>
    </citation>
    <scope>NUCLEOTIDE SEQUENCE [LARGE SCALE GENOMIC DNA]</scope>
    <source>
        <strain evidence="11 12">LMG 29247</strain>
    </source>
</reference>
<feature type="region of interest" description="Disordered" evidence="9">
    <location>
        <begin position="1"/>
        <end position="22"/>
    </location>
</feature>
<feature type="domain" description="2Fe-2S ferredoxin-type" evidence="10">
    <location>
        <begin position="52"/>
        <end position="143"/>
    </location>
</feature>
<dbReference type="AlphaFoldDB" id="A0ABD5SJH8"/>
<evidence type="ECO:0000256" key="4">
    <source>
        <dbReference type="ARBA" id="ARBA00022723"/>
    </source>
</evidence>
<evidence type="ECO:0000256" key="2">
    <source>
        <dbReference type="ARBA" id="ARBA00022448"/>
    </source>
</evidence>
<evidence type="ECO:0000256" key="6">
    <source>
        <dbReference type="ARBA" id="ARBA00023004"/>
    </source>
</evidence>
<name>A0ABD5SJH8_9EURY</name>
<evidence type="ECO:0000313" key="11">
    <source>
        <dbReference type="EMBL" id="MFC6765189.1"/>
    </source>
</evidence>
<evidence type="ECO:0000259" key="10">
    <source>
        <dbReference type="PROSITE" id="PS51085"/>
    </source>
</evidence>
<organism evidence="11 12">
    <name type="scientific">Natrinema soli</name>
    <dbReference type="NCBI Taxonomy" id="1930624"/>
    <lineage>
        <taxon>Archaea</taxon>
        <taxon>Methanobacteriati</taxon>
        <taxon>Methanobacteriota</taxon>
        <taxon>Stenosarchaea group</taxon>
        <taxon>Halobacteria</taxon>
        <taxon>Halobacteriales</taxon>
        <taxon>Natrialbaceae</taxon>
        <taxon>Natrinema</taxon>
    </lineage>
</organism>
<keyword evidence="4" id="KW-0479">Metal-binding</keyword>
<dbReference type="PANTHER" id="PTHR43112">
    <property type="entry name" value="FERREDOXIN"/>
    <property type="match status" value="1"/>
</dbReference>
<dbReference type="SUPFAM" id="SSF54292">
    <property type="entry name" value="2Fe-2S ferredoxin-like"/>
    <property type="match status" value="1"/>
</dbReference>
<dbReference type="InterPro" id="IPR036010">
    <property type="entry name" value="2Fe-2S_ferredoxin-like_sf"/>
</dbReference>
<comment type="caution">
    <text evidence="11">The sequence shown here is derived from an EMBL/GenBank/DDBJ whole genome shotgun (WGS) entry which is preliminary data.</text>
</comment>
<accession>A0ABD5SJH8</accession>
<dbReference type="InterPro" id="IPR012675">
    <property type="entry name" value="Beta-grasp_dom_sf"/>
</dbReference>
<keyword evidence="7" id="KW-0411">Iron-sulfur</keyword>
<evidence type="ECO:0000256" key="8">
    <source>
        <dbReference type="ARBA" id="ARBA00034078"/>
    </source>
</evidence>
<dbReference type="PROSITE" id="PS51085">
    <property type="entry name" value="2FE2S_FER_2"/>
    <property type="match status" value="1"/>
</dbReference>
<evidence type="ECO:0000256" key="1">
    <source>
        <dbReference type="ARBA" id="ARBA00007874"/>
    </source>
</evidence>
<dbReference type="Proteomes" id="UP001596383">
    <property type="component" value="Unassembled WGS sequence"/>
</dbReference>
<comment type="cofactor">
    <cofactor evidence="8">
        <name>[2Fe-2S] cluster</name>
        <dbReference type="ChEBI" id="CHEBI:190135"/>
    </cofactor>
</comment>
<evidence type="ECO:0000256" key="5">
    <source>
        <dbReference type="ARBA" id="ARBA00022982"/>
    </source>
</evidence>
<dbReference type="GO" id="GO:0046872">
    <property type="term" value="F:metal ion binding"/>
    <property type="evidence" value="ECO:0007669"/>
    <property type="project" value="UniProtKB-KW"/>
</dbReference>
<dbReference type="PANTHER" id="PTHR43112:SF3">
    <property type="entry name" value="FERREDOXIN-2, CHLOROPLASTIC"/>
    <property type="match status" value="1"/>
</dbReference>
<dbReference type="GO" id="GO:0051537">
    <property type="term" value="F:2 iron, 2 sulfur cluster binding"/>
    <property type="evidence" value="ECO:0007669"/>
    <property type="project" value="UniProtKB-KW"/>
</dbReference>